<feature type="signal peptide" evidence="14">
    <location>
        <begin position="1"/>
        <end position="29"/>
    </location>
</feature>
<dbReference type="PANTHER" id="PTHR11481:SF97">
    <property type="entry name" value="LOW AFFINITY IMMUNOGLOBULIN GAMMA FC REGION RECEPTOR II-B-RELATED"/>
    <property type="match status" value="1"/>
</dbReference>
<dbReference type="PROSITE" id="PS50835">
    <property type="entry name" value="IG_LIKE"/>
    <property type="match status" value="2"/>
</dbReference>
<dbReference type="FunFam" id="2.60.40.10:FF:000356">
    <property type="entry name" value="Low affinity immunoglobulin gamma Fc region receptor III-A"/>
    <property type="match status" value="1"/>
</dbReference>
<keyword evidence="12" id="KW-0393">Immunoglobulin domain</keyword>
<dbReference type="GO" id="GO:0009897">
    <property type="term" value="C:external side of plasma membrane"/>
    <property type="evidence" value="ECO:0007669"/>
    <property type="project" value="TreeGrafter"/>
</dbReference>
<keyword evidence="5 14" id="KW-0732">Signal</keyword>
<dbReference type="SMART" id="SM00409">
    <property type="entry name" value="IG"/>
    <property type="match status" value="2"/>
</dbReference>
<evidence type="ECO:0000256" key="10">
    <source>
        <dbReference type="ARBA" id="ARBA00023170"/>
    </source>
</evidence>
<dbReference type="InterPro" id="IPR003599">
    <property type="entry name" value="Ig_sub"/>
</dbReference>
<dbReference type="GO" id="GO:0050766">
    <property type="term" value="P:positive regulation of phagocytosis"/>
    <property type="evidence" value="ECO:0007669"/>
    <property type="project" value="TreeGrafter"/>
</dbReference>
<evidence type="ECO:0000256" key="9">
    <source>
        <dbReference type="ARBA" id="ARBA00023157"/>
    </source>
</evidence>
<feature type="domain" description="Ig-like" evidence="15">
    <location>
        <begin position="115"/>
        <end position="198"/>
    </location>
</feature>
<dbReference type="InterPro" id="IPR013783">
    <property type="entry name" value="Ig-like_fold"/>
</dbReference>
<evidence type="ECO:0000256" key="6">
    <source>
        <dbReference type="ARBA" id="ARBA00022737"/>
    </source>
</evidence>
<sequence length="262" mass="29640">VFQDLHPGNLCLLQPLTALLLLASADTRADDLPKAVVNLEPPWINVLQDDYVTLKCHGAHTPAKSTTQWFHRGSPIPAQIQPSYGFKATINDSGEYRCQTGQTSLSDPVQLDVVPDWLLLQTRQLVFQEGEPIMLRCHSWKNRPQSDITFFQNGKSMIFFNKNTTFSIPRANHSHSGDYHCTAMIGDKLKTSRPVTITVQGSGIPLLSPFFLHWYQIIFFLAIGLLFTVDMGLYLFLHRNLQKLLDDGTNSNVRWSKGPQYK</sequence>
<dbReference type="GO" id="GO:0019864">
    <property type="term" value="F:IgG binding"/>
    <property type="evidence" value="ECO:0007669"/>
    <property type="project" value="UniProtKB-KW"/>
</dbReference>
<evidence type="ECO:0000256" key="12">
    <source>
        <dbReference type="ARBA" id="ARBA00023319"/>
    </source>
</evidence>
<evidence type="ECO:0000256" key="14">
    <source>
        <dbReference type="SAM" id="SignalP"/>
    </source>
</evidence>
<dbReference type="FunFam" id="2.60.40.10:FF:000217">
    <property type="entry name" value="High affinity immunoglobulin gamma Fc receptor I"/>
    <property type="match status" value="1"/>
</dbReference>
<dbReference type="InterPro" id="IPR007110">
    <property type="entry name" value="Ig-like_dom"/>
</dbReference>
<evidence type="ECO:0000256" key="3">
    <source>
        <dbReference type="ARBA" id="ARBA00022652"/>
    </source>
</evidence>
<feature type="transmembrane region" description="Helical" evidence="13">
    <location>
        <begin position="214"/>
        <end position="237"/>
    </location>
</feature>
<dbReference type="GO" id="GO:0032760">
    <property type="term" value="P:positive regulation of tumor necrosis factor production"/>
    <property type="evidence" value="ECO:0007669"/>
    <property type="project" value="TreeGrafter"/>
</dbReference>
<dbReference type="PANTHER" id="PTHR11481">
    <property type="entry name" value="IMMUNOGLOBULIN FC RECEPTOR"/>
    <property type="match status" value="1"/>
</dbReference>
<evidence type="ECO:0000256" key="5">
    <source>
        <dbReference type="ARBA" id="ARBA00022729"/>
    </source>
</evidence>
<evidence type="ECO:0000256" key="1">
    <source>
        <dbReference type="ARBA" id="ARBA00004251"/>
    </source>
</evidence>
<evidence type="ECO:0000256" key="2">
    <source>
        <dbReference type="ARBA" id="ARBA00022475"/>
    </source>
</evidence>
<reference evidence="16" key="3">
    <citation type="submission" date="2025-09" db="UniProtKB">
        <authorList>
            <consortium name="Ensembl"/>
        </authorList>
    </citation>
    <scope>IDENTIFICATION</scope>
    <source>
        <strain evidence="16">Isolate ISIS603380</strain>
    </source>
</reference>
<accession>G3SMN2</accession>
<dbReference type="Ensembl" id="ENSLAFT00000000950.3">
    <property type="protein sequence ID" value="ENSLAFP00000000795.3"/>
    <property type="gene ID" value="ENSLAFG00000006361.2"/>
</dbReference>
<proteinExistence type="predicted"/>
<dbReference type="InterPro" id="IPR050488">
    <property type="entry name" value="Ig_Fc_receptor"/>
</dbReference>
<comment type="subcellular location">
    <subcellularLocation>
        <location evidence="1">Cell membrane</location>
        <topology evidence="1">Single-pass type I membrane protein</topology>
    </subcellularLocation>
</comment>
<dbReference type="InterPro" id="IPR036179">
    <property type="entry name" value="Ig-like_dom_sf"/>
</dbReference>
<dbReference type="Pfam" id="PF13895">
    <property type="entry name" value="Ig_2"/>
    <property type="match status" value="2"/>
</dbReference>
<evidence type="ECO:0000313" key="16">
    <source>
        <dbReference type="Ensembl" id="ENSLAFP00000000795.3"/>
    </source>
</evidence>
<dbReference type="OMA" id="LKCHGAH"/>
<keyword evidence="4 13" id="KW-0812">Transmembrane</keyword>
<keyword evidence="9" id="KW-1015">Disulfide bond</keyword>
<keyword evidence="11" id="KW-0325">Glycoprotein</keyword>
<feature type="domain" description="Ig-like" evidence="15">
    <location>
        <begin position="33"/>
        <end position="114"/>
    </location>
</feature>
<keyword evidence="8 13" id="KW-0472">Membrane</keyword>
<dbReference type="GO" id="GO:0019770">
    <property type="term" value="F:IgG receptor activity"/>
    <property type="evidence" value="ECO:0007669"/>
    <property type="project" value="TreeGrafter"/>
</dbReference>
<evidence type="ECO:0000256" key="11">
    <source>
        <dbReference type="ARBA" id="ARBA00023180"/>
    </source>
</evidence>
<keyword evidence="10" id="KW-0675">Receptor</keyword>
<keyword evidence="3" id="KW-0390">IgG-binding protein</keyword>
<dbReference type="Gene3D" id="2.60.40.10">
    <property type="entry name" value="Immunoglobulins"/>
    <property type="match status" value="2"/>
</dbReference>
<dbReference type="Proteomes" id="UP000007646">
    <property type="component" value="Unassembled WGS sequence"/>
</dbReference>
<evidence type="ECO:0000259" key="15">
    <source>
        <dbReference type="PROSITE" id="PS50835"/>
    </source>
</evidence>
<reference evidence="16 17" key="1">
    <citation type="submission" date="2009-06" db="EMBL/GenBank/DDBJ databases">
        <title>The Genome Sequence of Loxodonta africana (African elephant).</title>
        <authorList>
            <person name="Di Palma F."/>
            <person name="Heiman D."/>
            <person name="Young S."/>
            <person name="Johnson J."/>
            <person name="Lander E.S."/>
            <person name="Lindblad-Toh K."/>
        </authorList>
    </citation>
    <scope>NUCLEOTIDE SEQUENCE [LARGE SCALE GENOMIC DNA]</scope>
    <source>
        <strain evidence="16 17">Isolate ISIS603380</strain>
    </source>
</reference>
<keyword evidence="6" id="KW-0677">Repeat</keyword>
<evidence type="ECO:0000256" key="4">
    <source>
        <dbReference type="ARBA" id="ARBA00022692"/>
    </source>
</evidence>
<keyword evidence="2" id="KW-1003">Cell membrane</keyword>
<dbReference type="HOGENOM" id="CLU_023383_1_0_1"/>
<gene>
    <name evidence="16" type="primary">FCRLB</name>
</gene>
<organism evidence="16 17">
    <name type="scientific">Loxodonta africana</name>
    <name type="common">African elephant</name>
    <dbReference type="NCBI Taxonomy" id="9785"/>
    <lineage>
        <taxon>Eukaryota</taxon>
        <taxon>Metazoa</taxon>
        <taxon>Chordata</taxon>
        <taxon>Craniata</taxon>
        <taxon>Vertebrata</taxon>
        <taxon>Euteleostomi</taxon>
        <taxon>Mammalia</taxon>
        <taxon>Eutheria</taxon>
        <taxon>Afrotheria</taxon>
        <taxon>Proboscidea</taxon>
        <taxon>Elephantidae</taxon>
        <taxon>Loxodonta</taxon>
    </lineage>
</organism>
<dbReference type="CDD" id="cd05753">
    <property type="entry name" value="Ig2_FcgammaR_like"/>
    <property type="match status" value="1"/>
</dbReference>
<evidence type="ECO:0000256" key="8">
    <source>
        <dbReference type="ARBA" id="ARBA00023136"/>
    </source>
</evidence>
<evidence type="ECO:0000256" key="13">
    <source>
        <dbReference type="SAM" id="Phobius"/>
    </source>
</evidence>
<protein>
    <submittedName>
        <fullName evidence="16">Fc receptor like B</fullName>
    </submittedName>
</protein>
<feature type="chain" id="PRO_5003454255" evidence="14">
    <location>
        <begin position="30"/>
        <end position="262"/>
    </location>
</feature>
<dbReference type="GO" id="GO:0001788">
    <property type="term" value="P:antibody-dependent cellular cytotoxicity"/>
    <property type="evidence" value="ECO:0007669"/>
    <property type="project" value="TreeGrafter"/>
</dbReference>
<dbReference type="SUPFAM" id="SSF48726">
    <property type="entry name" value="Immunoglobulin"/>
    <property type="match status" value="2"/>
</dbReference>
<evidence type="ECO:0000256" key="7">
    <source>
        <dbReference type="ARBA" id="ARBA00022989"/>
    </source>
</evidence>
<name>G3SMN2_LOXAF</name>
<keyword evidence="17" id="KW-1185">Reference proteome</keyword>
<evidence type="ECO:0000313" key="17">
    <source>
        <dbReference type="Proteomes" id="UP000007646"/>
    </source>
</evidence>
<dbReference type="GeneTree" id="ENSGT01050000244808"/>
<reference evidence="16" key="2">
    <citation type="submission" date="2025-08" db="UniProtKB">
        <authorList>
            <consortium name="Ensembl"/>
        </authorList>
    </citation>
    <scope>IDENTIFICATION</scope>
    <source>
        <strain evidence="16">Isolate ISIS603380</strain>
    </source>
</reference>
<dbReference type="AlphaFoldDB" id="G3SMN2"/>
<keyword evidence="7 13" id="KW-1133">Transmembrane helix</keyword>